<name>A0A9P9YAI0_9MUSC</name>
<dbReference type="Proteomes" id="UP001059596">
    <property type="component" value="Unassembled WGS sequence"/>
</dbReference>
<dbReference type="EMBL" id="JAMKOV010000146">
    <property type="protein sequence ID" value="KAI8033348.1"/>
    <property type="molecule type" value="Genomic_DNA"/>
</dbReference>
<evidence type="ECO:0000313" key="2">
    <source>
        <dbReference type="Proteomes" id="UP001059596"/>
    </source>
</evidence>
<comment type="caution">
    <text evidence="1">The sequence shown here is derived from an EMBL/GenBank/DDBJ whole genome shotgun (WGS) entry which is preliminary data.</text>
</comment>
<organism evidence="1 2">
    <name type="scientific">Drosophila gunungcola</name>
    <name type="common">fruit fly</name>
    <dbReference type="NCBI Taxonomy" id="103775"/>
    <lineage>
        <taxon>Eukaryota</taxon>
        <taxon>Metazoa</taxon>
        <taxon>Ecdysozoa</taxon>
        <taxon>Arthropoda</taxon>
        <taxon>Hexapoda</taxon>
        <taxon>Insecta</taxon>
        <taxon>Pterygota</taxon>
        <taxon>Neoptera</taxon>
        <taxon>Endopterygota</taxon>
        <taxon>Diptera</taxon>
        <taxon>Brachycera</taxon>
        <taxon>Muscomorpha</taxon>
        <taxon>Ephydroidea</taxon>
        <taxon>Drosophilidae</taxon>
        <taxon>Drosophila</taxon>
        <taxon>Sophophora</taxon>
    </lineage>
</organism>
<gene>
    <name evidence="1" type="ORF">M5D96_013874</name>
</gene>
<protein>
    <submittedName>
        <fullName evidence="1">Uncharacterized protein</fullName>
    </submittedName>
</protein>
<proteinExistence type="predicted"/>
<evidence type="ECO:0000313" key="1">
    <source>
        <dbReference type="EMBL" id="KAI8033348.1"/>
    </source>
</evidence>
<keyword evidence="2" id="KW-1185">Reference proteome</keyword>
<accession>A0A9P9YAI0</accession>
<sequence length="36" mass="4245">MDIDSCSARPHLSHQFVREPVSMSSRDLNRWLCEKI</sequence>
<dbReference type="AlphaFoldDB" id="A0A9P9YAI0"/>
<reference evidence="1" key="1">
    <citation type="journal article" date="2023" name="Genome Biol. Evol.">
        <title>Long-read-based Genome Assembly of Drosophila gunungcola Reveals Fewer Chemosensory Genes in Flower-breeding Species.</title>
        <authorList>
            <person name="Negi A."/>
            <person name="Liao B.Y."/>
            <person name="Yeh S.D."/>
        </authorList>
    </citation>
    <scope>NUCLEOTIDE SEQUENCE</scope>
    <source>
        <strain evidence="1">Sukarami</strain>
    </source>
</reference>